<protein>
    <recommendedName>
        <fullName evidence="10">Glutathione synthetase</fullName>
        <ecNumber evidence="10">6.3.2.3</ecNumber>
    </recommendedName>
    <alternativeName>
        <fullName evidence="10">GSH synthetase</fullName>
        <shortName evidence="10">GSH-S</shortName>
        <shortName evidence="10">GSHase</shortName>
    </alternativeName>
    <alternativeName>
        <fullName evidence="10">Glutathione synthase</fullName>
    </alternativeName>
</protein>
<dbReference type="EC" id="6.3.2.3" evidence="10"/>
<dbReference type="Gene3D" id="3.30.1490.20">
    <property type="entry name" value="ATP-grasp fold, A domain"/>
    <property type="match status" value="1"/>
</dbReference>
<dbReference type="Gene3D" id="3.30.470.20">
    <property type="entry name" value="ATP-grasp fold, B domain"/>
    <property type="match status" value="1"/>
</dbReference>
<keyword evidence="6 10" id="KW-0547">Nucleotide-binding</keyword>
<feature type="domain" description="ATP-grasp" evidence="11">
    <location>
        <begin position="140"/>
        <end position="326"/>
    </location>
</feature>
<evidence type="ECO:0000313" key="12">
    <source>
        <dbReference type="EMBL" id="GFE81293.1"/>
    </source>
</evidence>
<evidence type="ECO:0000313" key="13">
    <source>
        <dbReference type="Proteomes" id="UP000445000"/>
    </source>
</evidence>
<evidence type="ECO:0000259" key="11">
    <source>
        <dbReference type="PROSITE" id="PS50975"/>
    </source>
</evidence>
<dbReference type="InterPro" id="IPR004215">
    <property type="entry name" value="GSHS_N"/>
</dbReference>
<dbReference type="InterPro" id="IPR013815">
    <property type="entry name" value="ATP_grasp_subdomain_1"/>
</dbReference>
<dbReference type="PANTHER" id="PTHR21621:SF4">
    <property type="entry name" value="GLUTATHIONE SYNTHETASE"/>
    <property type="match status" value="1"/>
</dbReference>
<comment type="cofactor">
    <cofactor evidence="2">
        <name>Mg(2+)</name>
        <dbReference type="ChEBI" id="CHEBI:18420"/>
    </cofactor>
</comment>
<evidence type="ECO:0000256" key="9">
    <source>
        <dbReference type="ARBA" id="ARBA00023211"/>
    </source>
</evidence>
<dbReference type="GO" id="GO:0004363">
    <property type="term" value="F:glutathione synthase activity"/>
    <property type="evidence" value="ECO:0007669"/>
    <property type="project" value="UniProtKB-UniRule"/>
</dbReference>
<evidence type="ECO:0000256" key="7">
    <source>
        <dbReference type="ARBA" id="ARBA00022840"/>
    </source>
</evidence>
<evidence type="ECO:0000256" key="2">
    <source>
        <dbReference type="ARBA" id="ARBA00001946"/>
    </source>
</evidence>
<evidence type="ECO:0000256" key="10">
    <source>
        <dbReference type="HAMAP-Rule" id="MF_00162"/>
    </source>
</evidence>
<dbReference type="Proteomes" id="UP000445000">
    <property type="component" value="Unassembled WGS sequence"/>
</dbReference>
<evidence type="ECO:0000256" key="6">
    <source>
        <dbReference type="ARBA" id="ARBA00022741"/>
    </source>
</evidence>
<dbReference type="Pfam" id="PF02951">
    <property type="entry name" value="GSH-S_N"/>
    <property type="match status" value="1"/>
</dbReference>
<accession>A0A829YEC3</accession>
<evidence type="ECO:0000256" key="3">
    <source>
        <dbReference type="ARBA" id="ARBA00022598"/>
    </source>
</evidence>
<dbReference type="NCBIfam" id="NF003573">
    <property type="entry name" value="PRK05246.1"/>
    <property type="match status" value="1"/>
</dbReference>
<dbReference type="Gene3D" id="3.40.50.20">
    <property type="match status" value="1"/>
</dbReference>
<evidence type="ECO:0000256" key="5">
    <source>
        <dbReference type="ARBA" id="ARBA00022723"/>
    </source>
</evidence>
<dbReference type="InterPro" id="IPR016185">
    <property type="entry name" value="PreATP-grasp_dom_sf"/>
</dbReference>
<sequence length="330" mass="37112">MSPTADKTRPSTVSQPVRVVVVMDPISEIKPAKDTTLAMLLAAQERGWELWYAEQRDLWLRDGAPLARLARVTVKNDLEDWYELGESQVQGLSEFDVILMRKDPPFDMEYIYTTYILERAEEAGVLVVNRPQGLRDMNEKVYTAWFPQCCAPTLITRDMADMHAFLKEHGRIVCKPLYGMGGRSIFVLEQSDKNANVIFETMTEYGTRFAIVQKYLPEIVESGDSRILVIDGEPAPYALARIPSATDNRGNLAAGAKGVGRELNERDRWLVGQIGPELRRRGMLFVGLDVIGGFVTEINVTSPTGVRELDKQFGTRIAGLLMDAIEKRLQ</sequence>
<dbReference type="SUPFAM" id="SSF52440">
    <property type="entry name" value="PreATP-grasp domain"/>
    <property type="match status" value="1"/>
</dbReference>
<dbReference type="NCBIfam" id="TIGR01380">
    <property type="entry name" value="glut_syn"/>
    <property type="match status" value="1"/>
</dbReference>
<dbReference type="GO" id="GO:0046872">
    <property type="term" value="F:metal ion binding"/>
    <property type="evidence" value="ECO:0007669"/>
    <property type="project" value="UniProtKB-KW"/>
</dbReference>
<comment type="catalytic activity">
    <reaction evidence="10">
        <text>gamma-L-glutamyl-L-cysteine + glycine + ATP = glutathione + ADP + phosphate + H(+)</text>
        <dbReference type="Rhea" id="RHEA:13557"/>
        <dbReference type="ChEBI" id="CHEBI:15378"/>
        <dbReference type="ChEBI" id="CHEBI:30616"/>
        <dbReference type="ChEBI" id="CHEBI:43474"/>
        <dbReference type="ChEBI" id="CHEBI:57305"/>
        <dbReference type="ChEBI" id="CHEBI:57925"/>
        <dbReference type="ChEBI" id="CHEBI:58173"/>
        <dbReference type="ChEBI" id="CHEBI:456216"/>
        <dbReference type="EC" id="6.3.2.3"/>
    </reaction>
</comment>
<dbReference type="RefSeq" id="WP_161812964.1">
    <property type="nucleotide sequence ID" value="NZ_BLJN01000003.1"/>
</dbReference>
<proteinExistence type="inferred from homology"/>
<keyword evidence="9" id="KW-0464">Manganese</keyword>
<dbReference type="PROSITE" id="PS50975">
    <property type="entry name" value="ATP_GRASP"/>
    <property type="match status" value="1"/>
</dbReference>
<dbReference type="GO" id="GO:0005737">
    <property type="term" value="C:cytoplasm"/>
    <property type="evidence" value="ECO:0007669"/>
    <property type="project" value="TreeGrafter"/>
</dbReference>
<dbReference type="FunFam" id="3.40.50.20:FF:000009">
    <property type="entry name" value="Glutathione synthetase"/>
    <property type="match status" value="1"/>
</dbReference>
<dbReference type="GO" id="GO:0005524">
    <property type="term" value="F:ATP binding"/>
    <property type="evidence" value="ECO:0007669"/>
    <property type="project" value="UniProtKB-UniRule"/>
</dbReference>
<keyword evidence="8" id="KW-0460">Magnesium</keyword>
<comment type="similarity">
    <text evidence="10">Belongs to the prokaryotic GSH synthase family.</text>
</comment>
<keyword evidence="7 10" id="KW-0067">ATP-binding</keyword>
<dbReference type="InterPro" id="IPR004218">
    <property type="entry name" value="GSHS_ATP-bd"/>
</dbReference>
<dbReference type="InterPro" id="IPR006284">
    <property type="entry name" value="Glut_synth_pro"/>
</dbReference>
<organism evidence="12 13">
    <name type="scientific">Steroidobacter agaridevorans</name>
    <dbReference type="NCBI Taxonomy" id="2695856"/>
    <lineage>
        <taxon>Bacteria</taxon>
        <taxon>Pseudomonadati</taxon>
        <taxon>Pseudomonadota</taxon>
        <taxon>Gammaproteobacteria</taxon>
        <taxon>Steroidobacterales</taxon>
        <taxon>Steroidobacteraceae</taxon>
        <taxon>Steroidobacter</taxon>
    </lineage>
</organism>
<dbReference type="HAMAP" id="MF_00162">
    <property type="entry name" value="GSH_S"/>
    <property type="match status" value="1"/>
</dbReference>
<reference evidence="13" key="1">
    <citation type="submission" date="2020-01" db="EMBL/GenBank/DDBJ databases">
        <title>'Steroidobacter agaridevorans' sp. nov., agar-degrading bacteria isolated from rhizosphere soils.</title>
        <authorList>
            <person name="Ikenaga M."/>
            <person name="Kataoka M."/>
            <person name="Murouchi A."/>
            <person name="Katsuragi S."/>
            <person name="Sakai M."/>
        </authorList>
    </citation>
    <scope>NUCLEOTIDE SEQUENCE [LARGE SCALE GENOMIC DNA]</scope>
    <source>
        <strain evidence="13">YU21-B</strain>
    </source>
</reference>
<comment type="cofactor">
    <cofactor evidence="1">
        <name>Mn(2+)</name>
        <dbReference type="ChEBI" id="CHEBI:29035"/>
    </cofactor>
</comment>
<evidence type="ECO:0000256" key="4">
    <source>
        <dbReference type="ARBA" id="ARBA00022684"/>
    </source>
</evidence>
<comment type="caution">
    <text evidence="12">The sequence shown here is derived from an EMBL/GenBank/DDBJ whole genome shotgun (WGS) entry which is preliminary data.</text>
</comment>
<keyword evidence="4 10" id="KW-0317">Glutathione biosynthesis</keyword>
<dbReference type="EMBL" id="BLJN01000003">
    <property type="protein sequence ID" value="GFE81293.1"/>
    <property type="molecule type" value="Genomic_DNA"/>
</dbReference>
<comment type="pathway">
    <text evidence="10">Sulfur metabolism; glutathione biosynthesis; glutathione from L-cysteine and L-glutamate: step 2/2.</text>
</comment>
<keyword evidence="13" id="KW-1185">Reference proteome</keyword>
<dbReference type="Pfam" id="PF02955">
    <property type="entry name" value="GSH-S_ATP"/>
    <property type="match status" value="1"/>
</dbReference>
<dbReference type="SUPFAM" id="SSF56059">
    <property type="entry name" value="Glutathione synthetase ATP-binding domain-like"/>
    <property type="match status" value="1"/>
</dbReference>
<name>A0A829YEC3_9GAMM</name>
<dbReference type="InterPro" id="IPR011761">
    <property type="entry name" value="ATP-grasp"/>
</dbReference>
<dbReference type="UniPathway" id="UPA00142">
    <property type="reaction ID" value="UER00210"/>
</dbReference>
<evidence type="ECO:0000256" key="8">
    <source>
        <dbReference type="ARBA" id="ARBA00022842"/>
    </source>
</evidence>
<evidence type="ECO:0000256" key="1">
    <source>
        <dbReference type="ARBA" id="ARBA00001936"/>
    </source>
</evidence>
<dbReference type="PANTHER" id="PTHR21621">
    <property type="entry name" value="RIBOSOMAL PROTEIN S6 MODIFICATION PROTEIN"/>
    <property type="match status" value="1"/>
</dbReference>
<gene>
    <name evidence="10 12" type="primary">gshB</name>
    <name evidence="12" type="ORF">GCM10011487_32930</name>
</gene>
<keyword evidence="3 10" id="KW-0436">Ligase</keyword>
<dbReference type="AlphaFoldDB" id="A0A829YEC3"/>
<keyword evidence="5" id="KW-0479">Metal-binding</keyword>